<dbReference type="Pfam" id="PF11271">
    <property type="entry name" value="PorA"/>
    <property type="match status" value="1"/>
</dbReference>
<comment type="caution">
    <text evidence="2">The sequence shown here is derived from an EMBL/GenBank/DDBJ whole genome shotgun (WGS) entry which is preliminary data.</text>
</comment>
<accession>A0A4Z1CKP6</accession>
<dbReference type="AlphaFoldDB" id="A0A4Z1CKP6"/>
<organism evidence="2 3">
    <name type="scientific">Nocardioides eburneiflavus</name>
    <dbReference type="NCBI Taxonomy" id="2518372"/>
    <lineage>
        <taxon>Bacteria</taxon>
        <taxon>Bacillati</taxon>
        <taxon>Actinomycetota</taxon>
        <taxon>Actinomycetes</taxon>
        <taxon>Propionibacteriales</taxon>
        <taxon>Nocardioidaceae</taxon>
        <taxon>Nocardioides</taxon>
    </lineage>
</organism>
<name>A0A4Z1CKP6_9ACTN</name>
<evidence type="ECO:0000256" key="1">
    <source>
        <dbReference type="SAM" id="Phobius"/>
    </source>
</evidence>
<sequence>MWPPSPNYVTHRSTRCYSSPDLVDGTLGGLVVQRIVGSVLALLGAFLITVGVLAQFYAEPRLEKTPLDVDSTTLLSGTVQLSDGSGGLEESPVKAFSVTKADSERSDDGVVVFANSSCLVKDEGDIDTCVSADDPQDRLVSASTDNFATDRVTAMAVNDPQYLPPSAEEKTGLVNKWPFGAEKKTYPYWDGLAGEALDAVYDRSESIDGLEVYVYRVEQSGTPIELSAGVPGTLDAEKELFIEPTTGSIIDQVDSQQRMDADGNPAIVLDLAFTDEQVAANVEDSKSNAASLDLLTGTVPIIGYAAGIPALIIGLVLLVLSFRRRSNSPA</sequence>
<keyword evidence="1" id="KW-1133">Transmembrane helix</keyword>
<keyword evidence="3" id="KW-1185">Reference proteome</keyword>
<dbReference type="InterPro" id="IPR021424">
    <property type="entry name" value="PorA"/>
</dbReference>
<dbReference type="Proteomes" id="UP000297496">
    <property type="component" value="Unassembled WGS sequence"/>
</dbReference>
<keyword evidence="1" id="KW-0472">Membrane</keyword>
<reference evidence="2 3" key="1">
    <citation type="submission" date="2019-04" db="EMBL/GenBank/DDBJ databases">
        <title>Three New Species of Nocardioides, Nocardioides euryhalodurans sp. nov., Nocardioides seonyuensis sp. nov. and Nocardioides eburneoflavus sp. nov. Isolated from Soil.</title>
        <authorList>
            <person name="Roh S.G."/>
            <person name="Lee C."/>
            <person name="Kim M.-K."/>
            <person name="Kim S.B."/>
        </authorList>
    </citation>
    <scope>NUCLEOTIDE SEQUENCE [LARGE SCALE GENOMIC DNA]</scope>
    <source>
        <strain evidence="2 3">MMS17-SY213</strain>
    </source>
</reference>
<evidence type="ECO:0000313" key="2">
    <source>
        <dbReference type="EMBL" id="TGN65533.1"/>
    </source>
</evidence>
<feature type="transmembrane region" description="Helical" evidence="1">
    <location>
        <begin position="35"/>
        <end position="58"/>
    </location>
</feature>
<feature type="transmembrane region" description="Helical" evidence="1">
    <location>
        <begin position="301"/>
        <end position="322"/>
    </location>
</feature>
<gene>
    <name evidence="2" type="ORF">EXE59_17400</name>
</gene>
<proteinExistence type="predicted"/>
<evidence type="ECO:0000313" key="3">
    <source>
        <dbReference type="Proteomes" id="UP000297496"/>
    </source>
</evidence>
<keyword evidence="1" id="KW-0812">Transmembrane</keyword>
<dbReference type="OrthoDB" id="153031at2"/>
<dbReference type="EMBL" id="SRRO01000001">
    <property type="protein sequence ID" value="TGN65533.1"/>
    <property type="molecule type" value="Genomic_DNA"/>
</dbReference>
<protein>
    <submittedName>
        <fullName evidence="2">DUF3068 domain-containing protein</fullName>
    </submittedName>
</protein>